<evidence type="ECO:0000313" key="2">
    <source>
        <dbReference type="Proteomes" id="UP001293791"/>
    </source>
</evidence>
<comment type="caution">
    <text evidence="1">The sequence shown here is derived from an EMBL/GenBank/DDBJ whole genome shotgun (WGS) entry which is preliminary data.</text>
</comment>
<dbReference type="RefSeq" id="WP_322497593.1">
    <property type="nucleotide sequence ID" value="NZ_JARGYT010000020.1"/>
</dbReference>
<proteinExistence type="predicted"/>
<dbReference type="EMBL" id="JARGYT010000020">
    <property type="protein sequence ID" value="MDZ5762108.1"/>
    <property type="molecule type" value="Genomic_DNA"/>
</dbReference>
<accession>A0ABU5L7K6</accession>
<keyword evidence="2" id="KW-1185">Reference proteome</keyword>
<evidence type="ECO:0008006" key="3">
    <source>
        <dbReference type="Google" id="ProtNLM"/>
    </source>
</evidence>
<gene>
    <name evidence="1" type="ORF">Cyrtocomes_00476</name>
</gene>
<evidence type="ECO:0000313" key="1">
    <source>
        <dbReference type="EMBL" id="MDZ5762108.1"/>
    </source>
</evidence>
<dbReference type="Proteomes" id="UP001293791">
    <property type="component" value="Unassembled WGS sequence"/>
</dbReference>
<name>A0ABU5L7K6_9RICK</name>
<sequence length="69" mass="8041">MSRIFSYKCFKRWIVNTVPSVLCTDDGMYGKFKIRIGQYIRQKNIQLKKCGLRVPNKVADKGPQMSEIL</sequence>
<organism evidence="1 2">
    <name type="scientific">Candidatus Cyrtobacter comes</name>
    <dbReference type="NCBI Taxonomy" id="675776"/>
    <lineage>
        <taxon>Bacteria</taxon>
        <taxon>Pseudomonadati</taxon>
        <taxon>Pseudomonadota</taxon>
        <taxon>Alphaproteobacteria</taxon>
        <taxon>Rickettsiales</taxon>
        <taxon>Candidatus Midichloriaceae</taxon>
        <taxon>Candidatus Cyrtobacter</taxon>
    </lineage>
</organism>
<reference evidence="1 2" key="1">
    <citation type="submission" date="2023-02" db="EMBL/GenBank/DDBJ databases">
        <title>Host association and intracellularity evolved multiple times independently in the Rickettsiales.</title>
        <authorList>
            <person name="Castelli M."/>
            <person name="Nardi T."/>
            <person name="Gammuto L."/>
            <person name="Bellinzona G."/>
            <person name="Sabaneyeva E."/>
            <person name="Potekhin A."/>
            <person name="Serra V."/>
            <person name="Petroni G."/>
            <person name="Sassera D."/>
        </authorList>
    </citation>
    <scope>NUCLEOTIDE SEQUENCE [LARGE SCALE GENOMIC DNA]</scope>
    <source>
        <strain evidence="1 2">BOD18</strain>
    </source>
</reference>
<protein>
    <recommendedName>
        <fullName evidence="3">Transposase</fullName>
    </recommendedName>
</protein>